<name>A0A6J5P0E1_9CAUD</name>
<keyword evidence="2" id="KW-0472">Membrane</keyword>
<protein>
    <submittedName>
        <fullName evidence="3">Uncharacterized protein</fullName>
    </submittedName>
</protein>
<sequence>MDNINPVSYGKLIGKVESLEHKVESLEKDIKELLELANKGRGGMWAGMMIVSALGGFVGYITHNFLGK</sequence>
<evidence type="ECO:0000256" key="1">
    <source>
        <dbReference type="SAM" id="Coils"/>
    </source>
</evidence>
<feature type="coiled-coil region" evidence="1">
    <location>
        <begin position="9"/>
        <end position="36"/>
    </location>
</feature>
<organism evidence="3">
    <name type="scientific">uncultured Caudovirales phage</name>
    <dbReference type="NCBI Taxonomy" id="2100421"/>
    <lineage>
        <taxon>Viruses</taxon>
        <taxon>Duplodnaviria</taxon>
        <taxon>Heunggongvirae</taxon>
        <taxon>Uroviricota</taxon>
        <taxon>Caudoviricetes</taxon>
        <taxon>Peduoviridae</taxon>
        <taxon>Maltschvirus</taxon>
        <taxon>Maltschvirus maltsch</taxon>
    </lineage>
</organism>
<accession>A0A6J5P0E1</accession>
<reference evidence="3" key="1">
    <citation type="submission" date="2020-04" db="EMBL/GenBank/DDBJ databases">
        <authorList>
            <person name="Chiriac C."/>
            <person name="Salcher M."/>
            <person name="Ghai R."/>
            <person name="Kavagutti S V."/>
        </authorList>
    </citation>
    <scope>NUCLEOTIDE SEQUENCE</scope>
</reference>
<evidence type="ECO:0000256" key="2">
    <source>
        <dbReference type="SAM" id="Phobius"/>
    </source>
</evidence>
<proteinExistence type="predicted"/>
<dbReference type="EMBL" id="LR796715">
    <property type="protein sequence ID" value="CAB4160964.1"/>
    <property type="molecule type" value="Genomic_DNA"/>
</dbReference>
<keyword evidence="2" id="KW-1133">Transmembrane helix</keyword>
<evidence type="ECO:0000313" key="3">
    <source>
        <dbReference type="EMBL" id="CAB4160964.1"/>
    </source>
</evidence>
<feature type="transmembrane region" description="Helical" evidence="2">
    <location>
        <begin position="43"/>
        <end position="62"/>
    </location>
</feature>
<gene>
    <name evidence="3" type="ORF">UFOVP770_20</name>
</gene>
<keyword evidence="2" id="KW-0812">Transmembrane</keyword>
<keyword evidence="1" id="KW-0175">Coiled coil</keyword>